<evidence type="ECO:0000313" key="1">
    <source>
        <dbReference type="EMBL" id="KAI8423054.1"/>
    </source>
</evidence>
<organism evidence="1 2">
    <name type="scientific">Choristoneura fumiferana</name>
    <name type="common">Spruce budworm moth</name>
    <name type="synonym">Archips fumiferana</name>
    <dbReference type="NCBI Taxonomy" id="7141"/>
    <lineage>
        <taxon>Eukaryota</taxon>
        <taxon>Metazoa</taxon>
        <taxon>Ecdysozoa</taxon>
        <taxon>Arthropoda</taxon>
        <taxon>Hexapoda</taxon>
        <taxon>Insecta</taxon>
        <taxon>Pterygota</taxon>
        <taxon>Neoptera</taxon>
        <taxon>Endopterygota</taxon>
        <taxon>Lepidoptera</taxon>
        <taxon>Glossata</taxon>
        <taxon>Ditrysia</taxon>
        <taxon>Tortricoidea</taxon>
        <taxon>Tortricidae</taxon>
        <taxon>Tortricinae</taxon>
        <taxon>Choristoneura</taxon>
    </lineage>
</organism>
<dbReference type="EMBL" id="CM046125">
    <property type="protein sequence ID" value="KAI8423054.1"/>
    <property type="molecule type" value="Genomic_DNA"/>
</dbReference>
<name>A0ACC0JG55_CHOFU</name>
<proteinExistence type="predicted"/>
<dbReference type="Proteomes" id="UP001064048">
    <property type="component" value="Chromosome 25"/>
</dbReference>
<comment type="caution">
    <text evidence="1">The sequence shown here is derived from an EMBL/GenBank/DDBJ whole genome shotgun (WGS) entry which is preliminary data.</text>
</comment>
<reference evidence="1 2" key="1">
    <citation type="journal article" date="2022" name="Genome Biol. Evol.">
        <title>The Spruce Budworm Genome: Reconstructing the Evolutionary History of Antifreeze Proteins.</title>
        <authorList>
            <person name="Beliveau C."/>
            <person name="Gagne P."/>
            <person name="Picq S."/>
            <person name="Vernygora O."/>
            <person name="Keeling C.I."/>
            <person name="Pinkney K."/>
            <person name="Doucet D."/>
            <person name="Wen F."/>
            <person name="Johnston J.S."/>
            <person name="Maaroufi H."/>
            <person name="Boyle B."/>
            <person name="Laroche J."/>
            <person name="Dewar K."/>
            <person name="Juretic N."/>
            <person name="Blackburn G."/>
            <person name="Nisole A."/>
            <person name="Brunet B."/>
            <person name="Brandao M."/>
            <person name="Lumley L."/>
            <person name="Duan J."/>
            <person name="Quan G."/>
            <person name="Lucarotti C.J."/>
            <person name="Roe A.D."/>
            <person name="Sperling F.A.H."/>
            <person name="Levesque R.C."/>
            <person name="Cusson M."/>
        </authorList>
    </citation>
    <scope>NUCLEOTIDE SEQUENCE [LARGE SCALE GENOMIC DNA]</scope>
    <source>
        <strain evidence="1">Glfc:IPQL:Cfum</strain>
    </source>
</reference>
<accession>A0ACC0JG55</accession>
<keyword evidence="2" id="KW-1185">Reference proteome</keyword>
<gene>
    <name evidence="1" type="ORF">MSG28_014140</name>
</gene>
<protein>
    <submittedName>
        <fullName evidence="1">Uncharacterized protein</fullName>
    </submittedName>
</protein>
<feature type="non-terminal residue" evidence="1">
    <location>
        <position position="279"/>
    </location>
</feature>
<sequence>MFDTFKAQFKLQWRQYLVASLASYGSLCTGMSMGWTSPVLPMLRGPGSPLPAPPTLAQESWVGSLLVLGGLLGPLITVPLSKYVGRRWIIIGTNLPLLLGWLLAGVATSLPTLYAARIMWGCATGMMFATVPIYIGEIAEDKIRGALSALFLLFINVGFLLAYAIGPFTSYWGLTAAGGILSLFYLPCTWFIPETPFYLVWKGICVFLAMLLQLSGIDVLLFYMEELLVKVGSSMTASDGTILMGCVQVITSCITPLVVDRLGRKLLMWTTSLGLTIFL</sequence>
<evidence type="ECO:0000313" key="2">
    <source>
        <dbReference type="Proteomes" id="UP001064048"/>
    </source>
</evidence>